<dbReference type="Pfam" id="PF11807">
    <property type="entry name" value="UstYa"/>
    <property type="match status" value="1"/>
</dbReference>
<dbReference type="GO" id="GO:0043386">
    <property type="term" value="P:mycotoxin biosynthetic process"/>
    <property type="evidence" value="ECO:0007669"/>
    <property type="project" value="InterPro"/>
</dbReference>
<name>M2UDB8_COCH5</name>
<sequence>MDSELAGRCSSMETLNSPHTWNDDEKSSLIDHNQRETVTRAQRKYGYIWHGLSYIAVILLTMLISTIISAKARIGSGCSCSLATTSPSGDLQSDLVMVNSASDATVKKASLNEIELQKAWDALAERSDGATVIVPETFGRERGILPESPRVTRNGVSGFLVTLDSMHQAHCVDAAWRRLWFNHEDDKLNGPMAKYNISDQWYKDHITHCLKILKQSILCKMNIDMVMGYIQWNRSNPDDFIHFEKNHICKNYTDVLGWIKNRNES</sequence>
<gene>
    <name evidence="4" type="ORF">COCHEDRAFT_1186820</name>
</gene>
<keyword evidence="5" id="KW-1185">Reference proteome</keyword>
<dbReference type="OrthoDB" id="3687641at2759"/>
<dbReference type="Proteomes" id="UP000016936">
    <property type="component" value="Unassembled WGS sequence"/>
</dbReference>
<dbReference type="HOGENOM" id="CLU_1050385_0_0_1"/>
<accession>M2UDB8</accession>
<dbReference type="InterPro" id="IPR021765">
    <property type="entry name" value="UstYa-like"/>
</dbReference>
<feature type="compositionally biased region" description="Polar residues" evidence="2">
    <location>
        <begin position="11"/>
        <end position="20"/>
    </location>
</feature>
<dbReference type="AlphaFoldDB" id="M2UDB8"/>
<keyword evidence="3" id="KW-1133">Transmembrane helix</keyword>
<evidence type="ECO:0000313" key="5">
    <source>
        <dbReference type="Proteomes" id="UP000016936"/>
    </source>
</evidence>
<dbReference type="STRING" id="701091.M2UDB8"/>
<comment type="similarity">
    <text evidence="1">Belongs to the ustYa family.</text>
</comment>
<protein>
    <submittedName>
        <fullName evidence="4">Uncharacterized protein</fullName>
    </submittedName>
</protein>
<dbReference type="PANTHER" id="PTHR33365:SF13">
    <property type="entry name" value="TAT PATHWAY SIGNAL SEQUENCE"/>
    <property type="match status" value="1"/>
</dbReference>
<evidence type="ECO:0000256" key="1">
    <source>
        <dbReference type="ARBA" id="ARBA00035112"/>
    </source>
</evidence>
<keyword evidence="3" id="KW-0812">Transmembrane</keyword>
<feature type="transmembrane region" description="Helical" evidence="3">
    <location>
        <begin position="47"/>
        <end position="70"/>
    </location>
</feature>
<reference evidence="5" key="2">
    <citation type="journal article" date="2013" name="PLoS Genet.">
        <title>Comparative genome structure, secondary metabolite, and effector coding capacity across Cochliobolus pathogens.</title>
        <authorList>
            <person name="Condon B.J."/>
            <person name="Leng Y."/>
            <person name="Wu D."/>
            <person name="Bushley K.E."/>
            <person name="Ohm R.A."/>
            <person name="Otillar R."/>
            <person name="Martin J."/>
            <person name="Schackwitz W."/>
            <person name="Grimwood J."/>
            <person name="MohdZainudin N."/>
            <person name="Xue C."/>
            <person name="Wang R."/>
            <person name="Manning V.A."/>
            <person name="Dhillon B."/>
            <person name="Tu Z.J."/>
            <person name="Steffenson B.J."/>
            <person name="Salamov A."/>
            <person name="Sun H."/>
            <person name="Lowry S."/>
            <person name="LaButti K."/>
            <person name="Han J."/>
            <person name="Copeland A."/>
            <person name="Lindquist E."/>
            <person name="Barry K."/>
            <person name="Schmutz J."/>
            <person name="Baker S.E."/>
            <person name="Ciuffetti L.M."/>
            <person name="Grigoriev I.V."/>
            <person name="Zhong S."/>
            <person name="Turgeon B.G."/>
        </authorList>
    </citation>
    <scope>NUCLEOTIDE SEQUENCE [LARGE SCALE GENOMIC DNA]</scope>
    <source>
        <strain evidence="5">C5 / ATCC 48332 / race O</strain>
    </source>
</reference>
<dbReference type="EMBL" id="KB445586">
    <property type="protein sequence ID" value="EMD85872.1"/>
    <property type="molecule type" value="Genomic_DNA"/>
</dbReference>
<dbReference type="PANTHER" id="PTHR33365">
    <property type="entry name" value="YALI0B05434P"/>
    <property type="match status" value="1"/>
</dbReference>
<evidence type="ECO:0000256" key="3">
    <source>
        <dbReference type="SAM" id="Phobius"/>
    </source>
</evidence>
<evidence type="ECO:0000313" key="4">
    <source>
        <dbReference type="EMBL" id="EMD85872.1"/>
    </source>
</evidence>
<proteinExistence type="inferred from homology"/>
<organism evidence="4 5">
    <name type="scientific">Cochliobolus heterostrophus (strain C5 / ATCC 48332 / race O)</name>
    <name type="common">Southern corn leaf blight fungus</name>
    <name type="synonym">Bipolaris maydis</name>
    <dbReference type="NCBI Taxonomy" id="701091"/>
    <lineage>
        <taxon>Eukaryota</taxon>
        <taxon>Fungi</taxon>
        <taxon>Dikarya</taxon>
        <taxon>Ascomycota</taxon>
        <taxon>Pezizomycotina</taxon>
        <taxon>Dothideomycetes</taxon>
        <taxon>Pleosporomycetidae</taxon>
        <taxon>Pleosporales</taxon>
        <taxon>Pleosporineae</taxon>
        <taxon>Pleosporaceae</taxon>
        <taxon>Bipolaris</taxon>
    </lineage>
</organism>
<reference evidence="4 5" key="1">
    <citation type="journal article" date="2012" name="PLoS Pathog.">
        <title>Diverse lifestyles and strategies of plant pathogenesis encoded in the genomes of eighteen Dothideomycetes fungi.</title>
        <authorList>
            <person name="Ohm R.A."/>
            <person name="Feau N."/>
            <person name="Henrissat B."/>
            <person name="Schoch C.L."/>
            <person name="Horwitz B.A."/>
            <person name="Barry K.W."/>
            <person name="Condon B.J."/>
            <person name="Copeland A.C."/>
            <person name="Dhillon B."/>
            <person name="Glaser F."/>
            <person name="Hesse C.N."/>
            <person name="Kosti I."/>
            <person name="LaButti K."/>
            <person name="Lindquist E.A."/>
            <person name="Lucas S."/>
            <person name="Salamov A.A."/>
            <person name="Bradshaw R.E."/>
            <person name="Ciuffetti L."/>
            <person name="Hamelin R.C."/>
            <person name="Kema G.H.J."/>
            <person name="Lawrence C."/>
            <person name="Scott J.A."/>
            <person name="Spatafora J.W."/>
            <person name="Turgeon B.G."/>
            <person name="de Wit P.J.G.M."/>
            <person name="Zhong S."/>
            <person name="Goodwin S.B."/>
            <person name="Grigoriev I.V."/>
        </authorList>
    </citation>
    <scope>NUCLEOTIDE SEQUENCE [LARGE SCALE GENOMIC DNA]</scope>
    <source>
        <strain evidence="5">C5 / ATCC 48332 / race O</strain>
    </source>
</reference>
<evidence type="ECO:0000256" key="2">
    <source>
        <dbReference type="SAM" id="MobiDB-lite"/>
    </source>
</evidence>
<feature type="region of interest" description="Disordered" evidence="2">
    <location>
        <begin position="1"/>
        <end position="28"/>
    </location>
</feature>
<keyword evidence="3" id="KW-0472">Membrane</keyword>